<dbReference type="UniPathway" id="UPA00193"/>
<keyword evidence="11" id="KW-1185">Reference proteome</keyword>
<evidence type="ECO:0000256" key="1">
    <source>
        <dbReference type="ARBA" id="ARBA00001528"/>
    </source>
</evidence>
<evidence type="ECO:0000256" key="3">
    <source>
        <dbReference type="ARBA" id="ARBA00004777"/>
    </source>
</evidence>
<dbReference type="PIRSF" id="PIRSF000412">
    <property type="entry name" value="SHMT"/>
    <property type="match status" value="1"/>
</dbReference>
<keyword evidence="6 7" id="KW-0663">Pyridoxal phosphate</keyword>
<evidence type="ECO:0000313" key="10">
    <source>
        <dbReference type="EMBL" id="OQS53673.1"/>
    </source>
</evidence>
<comment type="caution">
    <text evidence="10">The sequence shown here is derived from an EMBL/GenBank/DDBJ whole genome shotgun (WGS) entry which is preliminary data.</text>
</comment>
<dbReference type="OrthoDB" id="10265628at2759"/>
<dbReference type="CDD" id="cd00378">
    <property type="entry name" value="SHMT"/>
    <property type="match status" value="1"/>
</dbReference>
<dbReference type="GO" id="GO:0004372">
    <property type="term" value="F:glycine hydroxymethyltransferase activity"/>
    <property type="evidence" value="ECO:0007669"/>
    <property type="project" value="UniProtKB-EC"/>
</dbReference>
<comment type="catalytic activity">
    <reaction evidence="1">
        <text>(6R)-5,10-methylene-5,6,7,8-tetrahydrofolate + glycine + H2O = (6S)-5,6,7,8-tetrahydrofolate + L-serine</text>
        <dbReference type="Rhea" id="RHEA:15481"/>
        <dbReference type="ChEBI" id="CHEBI:15377"/>
        <dbReference type="ChEBI" id="CHEBI:15636"/>
        <dbReference type="ChEBI" id="CHEBI:33384"/>
        <dbReference type="ChEBI" id="CHEBI:57305"/>
        <dbReference type="ChEBI" id="CHEBI:57453"/>
        <dbReference type="EC" id="2.1.2.1"/>
    </reaction>
</comment>
<sequence length="465" mass="52232">MTFLINLYVLKIFISALMLFDRVEVYDKEVDDIIKQEEERQRTSLELIASENFASVSVLQVASSVLCNKYSEGQVGQRYYGGTECVDQIEELCKKRALELYGLDPEVWDCNVQVLSGSNANLAVYLGLIGKDGKLMGLDLPSGGHLTHGFKTPTRKISASSIFFESKSYKTNKNGEIDYDELEKEFNEFRPGLLICGASAYSLDFDYERLRSIAKDCYLMCDMAHISGFVATGLLKNCFEHCDVVTTTTHKILRGPRSAIIFYRKIKMVNNKKIDVKSAIDKSVFPGLNGGPHNQKIAALAVALKQAKSEEYKEYCLQVKKNAKIMSEHLIKLGCVVECGRTENHLFLLKHEGVGGSEIERACELANISLNKNSISTDKSPLKPSAVRIGLPAMTTRGFKESDAIKAAEFVYKAICIAKSITEKSNNFEDFNEKITESKDIKELKKEVIDFVEQFPIPKFNYRQE</sequence>
<dbReference type="GO" id="GO:0019264">
    <property type="term" value="P:glycine biosynthetic process from serine"/>
    <property type="evidence" value="ECO:0007669"/>
    <property type="project" value="InterPro"/>
</dbReference>
<proteinExistence type="inferred from homology"/>
<evidence type="ECO:0000259" key="9">
    <source>
        <dbReference type="Pfam" id="PF00464"/>
    </source>
</evidence>
<evidence type="ECO:0000256" key="5">
    <source>
        <dbReference type="ARBA" id="ARBA00012256"/>
    </source>
</evidence>
<comment type="pathway">
    <text evidence="3">One-carbon metabolism; tetrahydrofolate interconversion.</text>
</comment>
<dbReference type="NCBIfam" id="NF000586">
    <property type="entry name" value="PRK00011.1"/>
    <property type="match status" value="1"/>
</dbReference>
<dbReference type="AlphaFoldDB" id="A0A1W0E363"/>
<evidence type="ECO:0000256" key="2">
    <source>
        <dbReference type="ARBA" id="ARBA00001933"/>
    </source>
</evidence>
<dbReference type="Pfam" id="PF00464">
    <property type="entry name" value="SHMT"/>
    <property type="match status" value="1"/>
</dbReference>
<evidence type="ECO:0000256" key="4">
    <source>
        <dbReference type="ARBA" id="ARBA00006376"/>
    </source>
</evidence>
<evidence type="ECO:0000256" key="8">
    <source>
        <dbReference type="SAM" id="SignalP"/>
    </source>
</evidence>
<organism evidence="10 11">
    <name type="scientific">Ecytonucleospora hepatopenaei</name>
    <dbReference type="NCBI Taxonomy" id="646526"/>
    <lineage>
        <taxon>Eukaryota</taxon>
        <taxon>Fungi</taxon>
        <taxon>Fungi incertae sedis</taxon>
        <taxon>Microsporidia</taxon>
        <taxon>Enterocytozoonidae</taxon>
        <taxon>Ecytonucleospora</taxon>
    </lineage>
</organism>
<dbReference type="InterPro" id="IPR015424">
    <property type="entry name" value="PyrdxlP-dep_Trfase"/>
</dbReference>
<dbReference type="Proteomes" id="UP000192758">
    <property type="component" value="Unassembled WGS sequence"/>
</dbReference>
<dbReference type="PANTHER" id="PTHR11680">
    <property type="entry name" value="SERINE HYDROXYMETHYLTRANSFERASE"/>
    <property type="match status" value="1"/>
</dbReference>
<dbReference type="VEuPathDB" id="MicrosporidiaDB:EHP00_1097"/>
<dbReference type="InterPro" id="IPR015422">
    <property type="entry name" value="PyrdxlP-dep_Trfase_small"/>
</dbReference>
<dbReference type="GO" id="GO:0030170">
    <property type="term" value="F:pyridoxal phosphate binding"/>
    <property type="evidence" value="ECO:0007669"/>
    <property type="project" value="InterPro"/>
</dbReference>
<dbReference type="GO" id="GO:0035999">
    <property type="term" value="P:tetrahydrofolate interconversion"/>
    <property type="evidence" value="ECO:0007669"/>
    <property type="project" value="UniProtKB-UniPathway"/>
</dbReference>
<dbReference type="SUPFAM" id="SSF53383">
    <property type="entry name" value="PLP-dependent transferases"/>
    <property type="match status" value="1"/>
</dbReference>
<dbReference type="InterPro" id="IPR001085">
    <property type="entry name" value="Ser_HO-MeTrfase"/>
</dbReference>
<comment type="similarity">
    <text evidence="4">Belongs to the SHMT family.</text>
</comment>
<dbReference type="GO" id="GO:0005739">
    <property type="term" value="C:mitochondrion"/>
    <property type="evidence" value="ECO:0007669"/>
    <property type="project" value="TreeGrafter"/>
</dbReference>
<dbReference type="EMBL" id="MNPJ01000026">
    <property type="protein sequence ID" value="OQS53673.1"/>
    <property type="molecule type" value="Genomic_DNA"/>
</dbReference>
<feature type="signal peptide" evidence="8">
    <location>
        <begin position="1"/>
        <end position="25"/>
    </location>
</feature>
<evidence type="ECO:0000256" key="7">
    <source>
        <dbReference type="PIRSR" id="PIRSR000412-50"/>
    </source>
</evidence>
<feature type="domain" description="Serine hydroxymethyltransferase-like" evidence="9">
    <location>
        <begin position="24"/>
        <end position="411"/>
    </location>
</feature>
<dbReference type="Gene3D" id="3.40.640.10">
    <property type="entry name" value="Type I PLP-dependent aspartate aminotransferase-like (Major domain)"/>
    <property type="match status" value="1"/>
</dbReference>
<keyword evidence="8" id="KW-0732">Signal</keyword>
<dbReference type="InterPro" id="IPR049943">
    <property type="entry name" value="Ser_HO-MeTrfase-like"/>
</dbReference>
<evidence type="ECO:0000256" key="6">
    <source>
        <dbReference type="ARBA" id="ARBA00022898"/>
    </source>
</evidence>
<name>A0A1W0E363_9MICR</name>
<feature type="modified residue" description="N6-(pyridoxal phosphate)lysine" evidence="7">
    <location>
        <position position="251"/>
    </location>
</feature>
<dbReference type="STRING" id="646526.A0A1W0E363"/>
<dbReference type="Gene3D" id="3.90.1150.10">
    <property type="entry name" value="Aspartate Aminotransferase, domain 1"/>
    <property type="match status" value="1"/>
</dbReference>
<comment type="cofactor">
    <cofactor evidence="2 7">
        <name>pyridoxal 5'-phosphate</name>
        <dbReference type="ChEBI" id="CHEBI:597326"/>
    </cofactor>
</comment>
<gene>
    <name evidence="10" type="primary">mel-32</name>
    <name evidence="10" type="ORF">EHP00_1097</name>
</gene>
<dbReference type="InterPro" id="IPR039429">
    <property type="entry name" value="SHMT-like_dom"/>
</dbReference>
<reference evidence="10 11" key="1">
    <citation type="journal article" date="2017" name="Environ. Microbiol.">
        <title>Decay of the glycolytic pathway and adaptation to intranuclear parasitism within Enterocytozoonidae microsporidia.</title>
        <authorList>
            <person name="Wiredu Boakye D."/>
            <person name="Jaroenlak P."/>
            <person name="Prachumwat A."/>
            <person name="Williams T.A."/>
            <person name="Bateman K.S."/>
            <person name="Itsathitphaisarn O."/>
            <person name="Sritunyalucksana K."/>
            <person name="Paszkiewicz K.H."/>
            <person name="Moore K.A."/>
            <person name="Stentiford G.D."/>
            <person name="Williams B.A."/>
        </authorList>
    </citation>
    <scope>NUCLEOTIDE SEQUENCE [LARGE SCALE GENOMIC DNA]</scope>
    <source>
        <strain evidence="10 11">TH1</strain>
    </source>
</reference>
<dbReference type="PANTHER" id="PTHR11680:SF35">
    <property type="entry name" value="SERINE HYDROXYMETHYLTRANSFERASE 1"/>
    <property type="match status" value="1"/>
</dbReference>
<evidence type="ECO:0000313" key="11">
    <source>
        <dbReference type="Proteomes" id="UP000192758"/>
    </source>
</evidence>
<dbReference type="InterPro" id="IPR015421">
    <property type="entry name" value="PyrdxlP-dep_Trfase_major"/>
</dbReference>
<accession>A0A1W0E363</accession>
<protein>
    <recommendedName>
        <fullName evidence="5">glycine hydroxymethyltransferase</fullName>
        <ecNumber evidence="5">2.1.2.1</ecNumber>
    </recommendedName>
</protein>
<dbReference type="EC" id="2.1.2.1" evidence="5"/>
<feature type="chain" id="PRO_5013048633" description="glycine hydroxymethyltransferase" evidence="8">
    <location>
        <begin position="26"/>
        <end position="465"/>
    </location>
</feature>